<dbReference type="RefSeq" id="WP_301167831.1">
    <property type="nucleotide sequence ID" value="NZ_JAUHTR010000014.1"/>
</dbReference>
<name>A0ABT8I1G4_9BACL</name>
<evidence type="ECO:0000313" key="3">
    <source>
        <dbReference type="Proteomes" id="UP001172721"/>
    </source>
</evidence>
<evidence type="ECO:0000256" key="1">
    <source>
        <dbReference type="SAM" id="Phobius"/>
    </source>
</evidence>
<dbReference type="EMBL" id="JAUHTR010000014">
    <property type="protein sequence ID" value="MDN4526819.1"/>
    <property type="molecule type" value="Genomic_DNA"/>
</dbReference>
<evidence type="ECO:0000313" key="2">
    <source>
        <dbReference type="EMBL" id="MDN4526819.1"/>
    </source>
</evidence>
<protein>
    <submittedName>
        <fullName evidence="2">Uncharacterized protein</fullName>
    </submittedName>
</protein>
<keyword evidence="1" id="KW-1133">Transmembrane helix</keyword>
<accession>A0ABT8I1G4</accession>
<reference evidence="2" key="1">
    <citation type="submission" date="2023-07" db="EMBL/GenBank/DDBJ databases">
        <title>Fictibacillus sp. isolated from freshwater pond.</title>
        <authorList>
            <person name="Kirdat K."/>
            <person name="Bhat A."/>
            <person name="Mourya A."/>
            <person name="Yadav A."/>
        </authorList>
    </citation>
    <scope>NUCLEOTIDE SEQUENCE</scope>
    <source>
        <strain evidence="2">NE201</strain>
    </source>
</reference>
<keyword evidence="1" id="KW-0812">Transmembrane</keyword>
<comment type="caution">
    <text evidence="2">The sequence shown here is derived from an EMBL/GenBank/DDBJ whole genome shotgun (WGS) entry which is preliminary data.</text>
</comment>
<keyword evidence="1" id="KW-0472">Membrane</keyword>
<gene>
    <name evidence="2" type="ORF">QYB97_20225</name>
</gene>
<sequence length="53" mass="5845">MNIFIIIGIVCFILGTGLMMASSRHVGRKKWLYVGGSILSDLIGLMFLLFLAN</sequence>
<proteinExistence type="predicted"/>
<organism evidence="2 3">
    <name type="scientific">Fictibacillus fluitans</name>
    <dbReference type="NCBI Taxonomy" id="3058422"/>
    <lineage>
        <taxon>Bacteria</taxon>
        <taxon>Bacillati</taxon>
        <taxon>Bacillota</taxon>
        <taxon>Bacilli</taxon>
        <taxon>Bacillales</taxon>
        <taxon>Fictibacillaceae</taxon>
        <taxon>Fictibacillus</taxon>
    </lineage>
</organism>
<feature type="transmembrane region" description="Helical" evidence="1">
    <location>
        <begin position="31"/>
        <end position="52"/>
    </location>
</feature>
<keyword evidence="3" id="KW-1185">Reference proteome</keyword>
<dbReference type="Proteomes" id="UP001172721">
    <property type="component" value="Unassembled WGS sequence"/>
</dbReference>